<name>A0ABT6FN47_9FLAO</name>
<accession>A0ABT6FN47</accession>
<dbReference type="InterPro" id="IPR023296">
    <property type="entry name" value="Glyco_hydro_beta-prop_sf"/>
</dbReference>
<evidence type="ECO:0000313" key="2">
    <source>
        <dbReference type="Proteomes" id="UP001153642"/>
    </source>
</evidence>
<comment type="caution">
    <text evidence="1">The sequence shown here is derived from an EMBL/GenBank/DDBJ whole genome shotgun (WGS) entry which is preliminary data.</text>
</comment>
<sequence length="91" mass="10257">MTGPYGDAGKPITGNYWAEGPTVAKINGNWTVYFDKYIDKKYGAVTSADLQNWRDISNELTFPKGIRHGSVIEISLEEFRTYFGGMEIDDQ</sequence>
<evidence type="ECO:0000313" key="1">
    <source>
        <dbReference type="EMBL" id="MDG3584689.1"/>
    </source>
</evidence>
<protein>
    <submittedName>
        <fullName evidence="1">Uncharacterized protein</fullName>
    </submittedName>
</protein>
<dbReference type="RefSeq" id="WP_277898447.1">
    <property type="nucleotide sequence ID" value="NZ_JAPMUA010000001.1"/>
</dbReference>
<dbReference type="EMBL" id="JAPMUA010000001">
    <property type="protein sequence ID" value="MDG3584689.1"/>
    <property type="molecule type" value="Genomic_DNA"/>
</dbReference>
<reference evidence="1" key="1">
    <citation type="submission" date="2022-11" db="EMBL/GenBank/DDBJ databases">
        <title>High-quality draft genome sequence of Galbibacter sp. strain CMA-7.</title>
        <authorList>
            <person name="Wei L."/>
            <person name="Dong C."/>
            <person name="Shao Z."/>
        </authorList>
    </citation>
    <scope>NUCLEOTIDE SEQUENCE</scope>
    <source>
        <strain evidence="1">CMA-7</strain>
    </source>
</reference>
<organism evidence="1 2">
    <name type="scientific">Galbibacter pacificus</name>
    <dbReference type="NCBI Taxonomy" id="2996052"/>
    <lineage>
        <taxon>Bacteria</taxon>
        <taxon>Pseudomonadati</taxon>
        <taxon>Bacteroidota</taxon>
        <taxon>Flavobacteriia</taxon>
        <taxon>Flavobacteriales</taxon>
        <taxon>Flavobacteriaceae</taxon>
        <taxon>Galbibacter</taxon>
    </lineage>
</organism>
<keyword evidence="2" id="KW-1185">Reference proteome</keyword>
<proteinExistence type="predicted"/>
<dbReference type="Proteomes" id="UP001153642">
    <property type="component" value="Unassembled WGS sequence"/>
</dbReference>
<gene>
    <name evidence="1" type="ORF">OSR52_02330</name>
</gene>
<dbReference type="SUPFAM" id="SSF75005">
    <property type="entry name" value="Arabinanase/levansucrase/invertase"/>
    <property type="match status" value="1"/>
</dbReference>